<organism evidence="2 3">
    <name type="scientific">Candidatus Harrisonbacteria bacterium CG10_big_fil_rev_8_21_14_0_10_42_17</name>
    <dbReference type="NCBI Taxonomy" id="1974584"/>
    <lineage>
        <taxon>Bacteria</taxon>
        <taxon>Candidatus Harrisoniibacteriota</taxon>
    </lineage>
</organism>
<feature type="transmembrane region" description="Helical" evidence="1">
    <location>
        <begin position="86"/>
        <end position="106"/>
    </location>
</feature>
<dbReference type="EMBL" id="PFBA01000015">
    <property type="protein sequence ID" value="PIT92538.1"/>
    <property type="molecule type" value="Genomic_DNA"/>
</dbReference>
<keyword evidence="1" id="KW-1133">Transmembrane helix</keyword>
<evidence type="ECO:0000256" key="1">
    <source>
        <dbReference type="SAM" id="Phobius"/>
    </source>
</evidence>
<feature type="transmembrane region" description="Helical" evidence="1">
    <location>
        <begin position="35"/>
        <end position="53"/>
    </location>
</feature>
<feature type="transmembrane region" description="Helical" evidence="1">
    <location>
        <begin position="169"/>
        <end position="188"/>
    </location>
</feature>
<feature type="transmembrane region" description="Helical" evidence="1">
    <location>
        <begin position="194"/>
        <end position="213"/>
    </location>
</feature>
<name>A0A2M6WIB9_9BACT</name>
<dbReference type="AlphaFoldDB" id="A0A2M6WIB9"/>
<reference evidence="3" key="1">
    <citation type="submission" date="2017-09" db="EMBL/GenBank/DDBJ databases">
        <title>Depth-based differentiation of microbial function through sediment-hosted aquifers and enrichment of novel symbionts in the deep terrestrial subsurface.</title>
        <authorList>
            <person name="Probst A.J."/>
            <person name="Ladd B."/>
            <person name="Jarett J.K."/>
            <person name="Geller-Mcgrath D.E."/>
            <person name="Sieber C.M.K."/>
            <person name="Emerson J.B."/>
            <person name="Anantharaman K."/>
            <person name="Thomas B.C."/>
            <person name="Malmstrom R."/>
            <person name="Stieglmeier M."/>
            <person name="Klingl A."/>
            <person name="Woyke T."/>
            <person name="Ryan C.M."/>
            <person name="Banfield J.F."/>
        </authorList>
    </citation>
    <scope>NUCLEOTIDE SEQUENCE [LARGE SCALE GENOMIC DNA]</scope>
</reference>
<protein>
    <submittedName>
        <fullName evidence="2">Uncharacterized protein</fullName>
    </submittedName>
</protein>
<sequence>MVTKLKLRLWTPILGLAFKALIFFALFSFMTASGFSPLAVAIFIIGTTILYSTPFFNLQSVSIALVTLILISVAVSEILFTAVSPLWLSIILTGLFFIILGIKNVIFLHREAWYHILYFGLLYLLLITFFLTEKAYYFFFQAVLLGIVSYMLFREFIRITGKSEDKKRERGFAGLFAWILVQWSWVVALLPLTFINAANTAILLAYIIGEMLHLEVGKTRKKRDVLSRITLAIVLLIMIFGSAKWSI</sequence>
<dbReference type="Proteomes" id="UP000228635">
    <property type="component" value="Unassembled WGS sequence"/>
</dbReference>
<proteinExistence type="predicted"/>
<accession>A0A2M6WIB9</accession>
<evidence type="ECO:0000313" key="3">
    <source>
        <dbReference type="Proteomes" id="UP000228635"/>
    </source>
</evidence>
<gene>
    <name evidence="2" type="ORF">COU08_01830</name>
</gene>
<feature type="transmembrane region" description="Helical" evidence="1">
    <location>
        <begin position="137"/>
        <end position="157"/>
    </location>
</feature>
<feature type="transmembrane region" description="Helical" evidence="1">
    <location>
        <begin position="225"/>
        <end position="243"/>
    </location>
</feature>
<feature type="transmembrane region" description="Helical" evidence="1">
    <location>
        <begin position="7"/>
        <end position="29"/>
    </location>
</feature>
<evidence type="ECO:0000313" key="2">
    <source>
        <dbReference type="EMBL" id="PIT92538.1"/>
    </source>
</evidence>
<keyword evidence="1" id="KW-0472">Membrane</keyword>
<comment type="caution">
    <text evidence="2">The sequence shown here is derived from an EMBL/GenBank/DDBJ whole genome shotgun (WGS) entry which is preliminary data.</text>
</comment>
<feature type="transmembrane region" description="Helical" evidence="1">
    <location>
        <begin position="60"/>
        <end position="80"/>
    </location>
</feature>
<feature type="transmembrane region" description="Helical" evidence="1">
    <location>
        <begin position="113"/>
        <end position="131"/>
    </location>
</feature>
<keyword evidence="1" id="KW-0812">Transmembrane</keyword>